<dbReference type="Pfam" id="PF00534">
    <property type="entry name" value="Glycos_transf_1"/>
    <property type="match status" value="1"/>
</dbReference>
<dbReference type="EMBL" id="JAIMJA010000003">
    <property type="protein sequence ID" value="MCE2594011.1"/>
    <property type="molecule type" value="Genomic_DNA"/>
</dbReference>
<dbReference type="RefSeq" id="WP_233051591.1">
    <property type="nucleotide sequence ID" value="NZ_JAIMJA010000003.1"/>
</dbReference>
<comment type="caution">
    <text evidence="2">The sequence shown here is derived from an EMBL/GenBank/DDBJ whole genome shotgun (WGS) entry which is preliminary data.</text>
</comment>
<dbReference type="PANTHER" id="PTHR12526:SF595">
    <property type="entry name" value="BLL5217 PROTEIN"/>
    <property type="match status" value="1"/>
</dbReference>
<dbReference type="GO" id="GO:0016757">
    <property type="term" value="F:glycosyltransferase activity"/>
    <property type="evidence" value="ECO:0007669"/>
    <property type="project" value="UniProtKB-KW"/>
</dbReference>
<proteinExistence type="predicted"/>
<evidence type="ECO:0000313" key="2">
    <source>
        <dbReference type="EMBL" id="MCE2594011.1"/>
    </source>
</evidence>
<accession>A0ABS8W8X8</accession>
<dbReference type="PANTHER" id="PTHR12526">
    <property type="entry name" value="GLYCOSYLTRANSFERASE"/>
    <property type="match status" value="1"/>
</dbReference>
<organism evidence="2 3">
    <name type="scientific">Motilimonas cestriensis</name>
    <dbReference type="NCBI Taxonomy" id="2742685"/>
    <lineage>
        <taxon>Bacteria</taxon>
        <taxon>Pseudomonadati</taxon>
        <taxon>Pseudomonadota</taxon>
        <taxon>Gammaproteobacteria</taxon>
        <taxon>Alteromonadales</taxon>
        <taxon>Alteromonadales genera incertae sedis</taxon>
        <taxon>Motilimonas</taxon>
    </lineage>
</organism>
<dbReference type="SUPFAM" id="SSF53756">
    <property type="entry name" value="UDP-Glycosyltransferase/glycogen phosphorylase"/>
    <property type="match status" value="1"/>
</dbReference>
<keyword evidence="3" id="KW-1185">Reference proteome</keyword>
<dbReference type="InterPro" id="IPR001296">
    <property type="entry name" value="Glyco_trans_1"/>
</dbReference>
<feature type="domain" description="Glycosyl transferase family 1" evidence="1">
    <location>
        <begin position="144"/>
        <end position="276"/>
    </location>
</feature>
<keyword evidence="2" id="KW-0328">Glycosyltransferase</keyword>
<evidence type="ECO:0000259" key="1">
    <source>
        <dbReference type="Pfam" id="PF00534"/>
    </source>
</evidence>
<name>A0ABS8W8X8_9GAMM</name>
<dbReference type="Gene3D" id="3.40.50.2000">
    <property type="entry name" value="Glycogen Phosphorylase B"/>
    <property type="match status" value="2"/>
</dbReference>
<dbReference type="EC" id="2.4.-.-" evidence="2"/>
<sequence length="314" mass="34161">MTRHILHIHDQALPPTPSCGGSNRLIDWLASAQSQLGCKVTALSPRGASNSSYQHVACDVKNVDIDALIKAIPEDVTDIEYHGGLSDELASALKQRFNKFVSVVHAGAANTPNCVYVSKSHAQQANAEVYVHNGIPVESVEFHAKKSDFSLFLAKVKRSKKGVAQAISIAKKTSQSLIIAGGHRLGSPETWFSWHPKIKPVGYVDGQEKRDLLKHAKALWVPISWEEPFGLTVVEAMMSGTPVIAYNRGAMNELIIDGVTGFVCNDEAEFIAAIDKTATLDPNIIRQHALSHFSAEKMATAHLDLLEKAAHSSW</sequence>
<reference evidence="2 3" key="1">
    <citation type="journal article" date="2022" name="Environ. Microbiol. Rep.">
        <title>Eco-phylogenetic analyses reveal divergent evolution of vitamin B12 metabolism in the marine bacterial family 'Psychromonadaceae'.</title>
        <authorList>
            <person name="Jin X."/>
            <person name="Yang Y."/>
            <person name="Cao H."/>
            <person name="Gao B."/>
            <person name="Zhao Z."/>
        </authorList>
    </citation>
    <scope>NUCLEOTIDE SEQUENCE [LARGE SCALE GENOMIC DNA]</scope>
    <source>
        <strain evidence="2 3">MKS20</strain>
    </source>
</reference>
<keyword evidence="2" id="KW-0808">Transferase</keyword>
<protein>
    <submittedName>
        <fullName evidence="2">Glycosyltransferase</fullName>
        <ecNumber evidence="2">2.4.-.-</ecNumber>
    </submittedName>
</protein>
<gene>
    <name evidence="2" type="ORF">K6Y31_04175</name>
</gene>
<evidence type="ECO:0000313" key="3">
    <source>
        <dbReference type="Proteomes" id="UP001201273"/>
    </source>
</evidence>
<dbReference type="Proteomes" id="UP001201273">
    <property type="component" value="Unassembled WGS sequence"/>
</dbReference>